<organism>
    <name type="scientific">Branchiostoma floridae</name>
    <name type="common">Florida lancelet</name>
    <name type="synonym">Amphioxus</name>
    <dbReference type="NCBI Taxonomy" id="7739"/>
    <lineage>
        <taxon>Eukaryota</taxon>
        <taxon>Metazoa</taxon>
        <taxon>Chordata</taxon>
        <taxon>Cephalochordata</taxon>
        <taxon>Leptocardii</taxon>
        <taxon>Amphioxiformes</taxon>
        <taxon>Branchiostomatidae</taxon>
        <taxon>Branchiostoma</taxon>
    </lineage>
</organism>
<dbReference type="Pfam" id="PF00884">
    <property type="entry name" value="Sulfatase"/>
    <property type="match status" value="1"/>
</dbReference>
<dbReference type="GO" id="GO:0046872">
    <property type="term" value="F:metal ion binding"/>
    <property type="evidence" value="ECO:0007669"/>
    <property type="project" value="UniProtKB-KW"/>
</dbReference>
<dbReference type="Gene3D" id="3.40.720.10">
    <property type="entry name" value="Alkaline Phosphatase, subunit A"/>
    <property type="match status" value="1"/>
</dbReference>
<comment type="cofactor">
    <cofactor evidence="1">
        <name>Ca(2+)</name>
        <dbReference type="ChEBI" id="CHEBI:29108"/>
    </cofactor>
</comment>
<feature type="domain" description="Sulfatase N-terminal" evidence="6">
    <location>
        <begin position="3"/>
        <end position="94"/>
    </location>
</feature>
<sequence>MVNAMDLNVGRIVDAMKGAGLWDNTLLIFSTDNGGWPDQGGNNDPYKGGKFTLWEGGTKGVAFVHGNMLVETGYTNNEMIHAVDWFPTIVAAAGGNTDDIEDMDGINQLDTILKGVETKRTEFVYNIDETVDPDGDTAPQGAIRVGNWKLIEGYVGDDEDGNPNIGEWLFDLEADPYEDNNLATTQPDKLEEMKEKLRQYKNDGKMVHAIFPDIDPNSLPILDENDGAWSPGWCTAIVNGDKKPSARLAHERVLDSLELHASAKAAHERVLDSLELQAFSKAGSLTSHQ</sequence>
<dbReference type="Gene3D" id="3.30.1120.10">
    <property type="match status" value="1"/>
</dbReference>
<evidence type="ECO:0000313" key="7">
    <source>
        <dbReference type="EMBL" id="EEN61071.1"/>
    </source>
</evidence>
<dbReference type="GO" id="GO:0008484">
    <property type="term" value="F:sulfuric ester hydrolase activity"/>
    <property type="evidence" value="ECO:0007669"/>
    <property type="project" value="InterPro"/>
</dbReference>
<evidence type="ECO:0000256" key="5">
    <source>
        <dbReference type="ARBA" id="ARBA00023180"/>
    </source>
</evidence>
<dbReference type="AlphaFoldDB" id="C3YF69"/>
<evidence type="ECO:0000256" key="3">
    <source>
        <dbReference type="ARBA" id="ARBA00022723"/>
    </source>
</evidence>
<proteinExistence type="inferred from homology"/>
<protein>
    <recommendedName>
        <fullName evidence="6">Sulfatase N-terminal domain-containing protein</fullName>
    </recommendedName>
</protein>
<evidence type="ECO:0000256" key="2">
    <source>
        <dbReference type="ARBA" id="ARBA00008779"/>
    </source>
</evidence>
<evidence type="ECO:0000256" key="1">
    <source>
        <dbReference type="ARBA" id="ARBA00001913"/>
    </source>
</evidence>
<name>C3YF69_BRAFL</name>
<comment type="similarity">
    <text evidence="2">Belongs to the sulfatase family.</text>
</comment>
<dbReference type="SUPFAM" id="SSF53649">
    <property type="entry name" value="Alkaline phosphatase-like"/>
    <property type="match status" value="1"/>
</dbReference>
<dbReference type="PANTHER" id="PTHR10342:SF273">
    <property type="entry name" value="RE14504P"/>
    <property type="match status" value="1"/>
</dbReference>
<dbReference type="InParanoid" id="C3YF69"/>
<dbReference type="EMBL" id="GG666508">
    <property type="protein sequence ID" value="EEN61071.1"/>
    <property type="molecule type" value="Genomic_DNA"/>
</dbReference>
<keyword evidence="3" id="KW-0479">Metal-binding</keyword>
<accession>C3YF69</accession>
<reference evidence="7" key="1">
    <citation type="journal article" date="2008" name="Nature">
        <title>The amphioxus genome and the evolution of the chordate karyotype.</title>
        <authorList>
            <consortium name="US DOE Joint Genome Institute (JGI-PGF)"/>
            <person name="Putnam N.H."/>
            <person name="Butts T."/>
            <person name="Ferrier D.E.K."/>
            <person name="Furlong R.F."/>
            <person name="Hellsten U."/>
            <person name="Kawashima T."/>
            <person name="Robinson-Rechavi M."/>
            <person name="Shoguchi E."/>
            <person name="Terry A."/>
            <person name="Yu J.-K."/>
            <person name="Benito-Gutierrez E.L."/>
            <person name="Dubchak I."/>
            <person name="Garcia-Fernandez J."/>
            <person name="Gibson-Brown J.J."/>
            <person name="Grigoriev I.V."/>
            <person name="Horton A.C."/>
            <person name="de Jong P.J."/>
            <person name="Jurka J."/>
            <person name="Kapitonov V.V."/>
            <person name="Kohara Y."/>
            <person name="Kuroki Y."/>
            <person name="Lindquist E."/>
            <person name="Lucas S."/>
            <person name="Osoegawa K."/>
            <person name="Pennacchio L.A."/>
            <person name="Salamov A.A."/>
            <person name="Satou Y."/>
            <person name="Sauka-Spengler T."/>
            <person name="Schmutz J."/>
            <person name="Shin-I T."/>
            <person name="Toyoda A."/>
            <person name="Bronner-Fraser M."/>
            <person name="Fujiyama A."/>
            <person name="Holland L.Z."/>
            <person name="Holland P.W.H."/>
            <person name="Satoh N."/>
            <person name="Rokhsar D.S."/>
        </authorList>
    </citation>
    <scope>NUCLEOTIDE SEQUENCE [LARGE SCALE GENOMIC DNA]</scope>
    <source>
        <strain evidence="7">S238N-H82</strain>
        <tissue evidence="7">Testes</tissue>
    </source>
</reference>
<dbReference type="eggNOG" id="KOG3867">
    <property type="taxonomic scope" value="Eukaryota"/>
</dbReference>
<dbReference type="PANTHER" id="PTHR10342">
    <property type="entry name" value="ARYLSULFATASE"/>
    <property type="match status" value="1"/>
</dbReference>
<evidence type="ECO:0000259" key="6">
    <source>
        <dbReference type="Pfam" id="PF00884"/>
    </source>
</evidence>
<dbReference type="InterPro" id="IPR017850">
    <property type="entry name" value="Alkaline_phosphatase_core_sf"/>
</dbReference>
<keyword evidence="4" id="KW-0106">Calcium</keyword>
<keyword evidence="5" id="KW-0325">Glycoprotein</keyword>
<dbReference type="InterPro" id="IPR000917">
    <property type="entry name" value="Sulfatase_N"/>
</dbReference>
<gene>
    <name evidence="7" type="ORF">BRAFLDRAFT_85207</name>
</gene>
<dbReference type="STRING" id="7739.C3YF69"/>
<evidence type="ECO:0000256" key="4">
    <source>
        <dbReference type="ARBA" id="ARBA00022837"/>
    </source>
</evidence>
<dbReference type="InterPro" id="IPR047115">
    <property type="entry name" value="ARSB"/>
</dbReference>